<dbReference type="Proteomes" id="UP001341840">
    <property type="component" value="Unassembled WGS sequence"/>
</dbReference>
<feature type="domain" description="Ubiquitin-like protease family profile" evidence="7">
    <location>
        <begin position="175"/>
        <end position="352"/>
    </location>
</feature>
<sequence length="433" mass="49400">MSNLSANTSQTQTLALLLAQQAKAIEVLANKVSELEEAHKGVQNNVTFGRTERVTVLGKVKECVKDMCVDMSDILTDIDVGIGDKACKKKLEFVNFSSRDMDILYLIKQRYAGSPFAFGSHNRSEMTAEETPICLDLAFRPPPGMRFSGTELAVAAYIFSNHGDERERLYEDSHCDGTRYRFWSLRPSCELYDDVLNMVVGMCTGDKSDKTKWWLPTTFSYMIITPEQFNQATMDYIIGRYTGYADDLMMIYIPIHTKNHWYLMIVDMWDKKLVYLDSFQSPDPEETKFRVSLMVEVAKYVEKMIRDRSFWAAKDAIPPLVSTFVPDNPLTGQQEPGSLDCGVWVCQWMMNSHLWLDYTLDILVEVNEKSRMSIAVELMTSPHNPLEEIISDRAINYWDAEMLRNYKTESMAKGKSPTTIVEDNPALEGSPAI</sequence>
<dbReference type="SUPFAM" id="SSF54001">
    <property type="entry name" value="Cysteine proteinases"/>
    <property type="match status" value="1"/>
</dbReference>
<comment type="caution">
    <text evidence="8">The sequence shown here is derived from an EMBL/GenBank/DDBJ whole genome shotgun (WGS) entry which is preliminary data.</text>
</comment>
<dbReference type="InterPro" id="IPR003653">
    <property type="entry name" value="Peptidase_C48_C"/>
</dbReference>
<dbReference type="PANTHER" id="PTHR12606">
    <property type="entry name" value="SENTRIN/SUMO-SPECIFIC PROTEASE"/>
    <property type="match status" value="1"/>
</dbReference>
<keyword evidence="4" id="KW-0788">Thiol protease</keyword>
<feature type="coiled-coil region" evidence="5">
    <location>
        <begin position="18"/>
        <end position="45"/>
    </location>
</feature>
<gene>
    <name evidence="8" type="ORF">PIB30_097850</name>
</gene>
<evidence type="ECO:0000256" key="6">
    <source>
        <dbReference type="SAM" id="MobiDB-lite"/>
    </source>
</evidence>
<proteinExistence type="inferred from homology"/>
<dbReference type="Gene3D" id="3.40.395.10">
    <property type="entry name" value="Adenoviral Proteinase, Chain A"/>
    <property type="match status" value="1"/>
</dbReference>
<keyword evidence="9" id="KW-1185">Reference proteome</keyword>
<keyword evidence="2" id="KW-0645">Protease</keyword>
<evidence type="ECO:0000313" key="9">
    <source>
        <dbReference type="Proteomes" id="UP001341840"/>
    </source>
</evidence>
<feature type="region of interest" description="Disordered" evidence="6">
    <location>
        <begin position="414"/>
        <end position="433"/>
    </location>
</feature>
<dbReference type="PROSITE" id="PS50600">
    <property type="entry name" value="ULP_PROTEASE"/>
    <property type="match status" value="1"/>
</dbReference>
<evidence type="ECO:0000256" key="5">
    <source>
        <dbReference type="SAM" id="Coils"/>
    </source>
</evidence>
<keyword evidence="3" id="KW-0378">Hydrolase</keyword>
<evidence type="ECO:0000256" key="1">
    <source>
        <dbReference type="ARBA" id="ARBA00005234"/>
    </source>
</evidence>
<evidence type="ECO:0000256" key="2">
    <source>
        <dbReference type="ARBA" id="ARBA00022670"/>
    </source>
</evidence>
<accession>A0ABU6XUA8</accession>
<protein>
    <recommendedName>
        <fullName evidence="7">Ubiquitin-like protease family profile domain-containing protein</fullName>
    </recommendedName>
</protein>
<dbReference type="PANTHER" id="PTHR12606:SF1">
    <property type="entry name" value="UBIQUITIN-LIKE-SPECIFIC PROTEASE 1A"/>
    <property type="match status" value="1"/>
</dbReference>
<name>A0ABU6XUA8_9FABA</name>
<dbReference type="Pfam" id="PF02902">
    <property type="entry name" value="Peptidase_C48"/>
    <property type="match status" value="1"/>
</dbReference>
<dbReference type="InterPro" id="IPR038765">
    <property type="entry name" value="Papain-like_cys_pep_sf"/>
</dbReference>
<evidence type="ECO:0000313" key="8">
    <source>
        <dbReference type="EMBL" id="MED6201715.1"/>
    </source>
</evidence>
<organism evidence="8 9">
    <name type="scientific">Stylosanthes scabra</name>
    <dbReference type="NCBI Taxonomy" id="79078"/>
    <lineage>
        <taxon>Eukaryota</taxon>
        <taxon>Viridiplantae</taxon>
        <taxon>Streptophyta</taxon>
        <taxon>Embryophyta</taxon>
        <taxon>Tracheophyta</taxon>
        <taxon>Spermatophyta</taxon>
        <taxon>Magnoliopsida</taxon>
        <taxon>eudicotyledons</taxon>
        <taxon>Gunneridae</taxon>
        <taxon>Pentapetalae</taxon>
        <taxon>rosids</taxon>
        <taxon>fabids</taxon>
        <taxon>Fabales</taxon>
        <taxon>Fabaceae</taxon>
        <taxon>Papilionoideae</taxon>
        <taxon>50 kb inversion clade</taxon>
        <taxon>dalbergioids sensu lato</taxon>
        <taxon>Dalbergieae</taxon>
        <taxon>Pterocarpus clade</taxon>
        <taxon>Stylosanthes</taxon>
    </lineage>
</organism>
<evidence type="ECO:0000256" key="4">
    <source>
        <dbReference type="ARBA" id="ARBA00022807"/>
    </source>
</evidence>
<comment type="similarity">
    <text evidence="1">Belongs to the peptidase C48 family.</text>
</comment>
<evidence type="ECO:0000256" key="3">
    <source>
        <dbReference type="ARBA" id="ARBA00022801"/>
    </source>
</evidence>
<keyword evidence="5" id="KW-0175">Coiled coil</keyword>
<dbReference type="EMBL" id="JASCZI010213890">
    <property type="protein sequence ID" value="MED6201715.1"/>
    <property type="molecule type" value="Genomic_DNA"/>
</dbReference>
<evidence type="ECO:0000259" key="7">
    <source>
        <dbReference type="PROSITE" id="PS50600"/>
    </source>
</evidence>
<reference evidence="8 9" key="1">
    <citation type="journal article" date="2023" name="Plants (Basel)">
        <title>Bridging the Gap: Combining Genomics and Transcriptomics Approaches to Understand Stylosanthes scabra, an Orphan Legume from the Brazilian Caatinga.</title>
        <authorList>
            <person name="Ferreira-Neto J.R.C."/>
            <person name="da Silva M.D."/>
            <person name="Binneck E."/>
            <person name="de Melo N.F."/>
            <person name="da Silva R.H."/>
            <person name="de Melo A.L.T.M."/>
            <person name="Pandolfi V."/>
            <person name="Bustamante F.O."/>
            <person name="Brasileiro-Vidal A.C."/>
            <person name="Benko-Iseppon A.M."/>
        </authorList>
    </citation>
    <scope>NUCLEOTIDE SEQUENCE [LARGE SCALE GENOMIC DNA]</scope>
    <source>
        <tissue evidence="8">Leaves</tissue>
    </source>
</reference>